<reference evidence="2 3" key="1">
    <citation type="journal article" date="2018" name="ISME J.">
        <title>Endosymbiont genomes yield clues of tubeworm success.</title>
        <authorList>
            <person name="Li Y."/>
            <person name="Liles M.R."/>
            <person name="Halanych K.M."/>
        </authorList>
    </citation>
    <scope>NUCLEOTIDE SEQUENCE [LARGE SCALE GENOMIC DNA]</scope>
    <source>
        <strain evidence="2">A1464</strain>
    </source>
</reference>
<proteinExistence type="predicted"/>
<keyword evidence="3" id="KW-1185">Reference proteome</keyword>
<evidence type="ECO:0000313" key="2">
    <source>
        <dbReference type="EMBL" id="RDH82468.1"/>
    </source>
</evidence>
<dbReference type="Proteomes" id="UP000254266">
    <property type="component" value="Unassembled WGS sequence"/>
</dbReference>
<accession>A0A370DC41</accession>
<dbReference type="AlphaFoldDB" id="A0A370DC41"/>
<sequence>MPKKQTNDKTPTDKSKQEAPITPPKIILTTKCKTVSSKSTLTYNIAIDDKNKAYIRVVSNTGGGYFSNEWILIDDINSTLKAAPKDQPISSIHLFPLFKGKSVNTPGYLLAVLINEKVLIPHTENKRQYAFTGTTKLMDKIKENTKK</sequence>
<feature type="compositionally biased region" description="Basic and acidic residues" evidence="1">
    <location>
        <begin position="1"/>
        <end position="17"/>
    </location>
</feature>
<protein>
    <submittedName>
        <fullName evidence="2">Uncharacterized protein</fullName>
    </submittedName>
</protein>
<name>A0A370DC41_9GAMM</name>
<organism evidence="2 3">
    <name type="scientific">endosymbiont of Galathealinum brachiosum</name>
    <dbReference type="NCBI Taxonomy" id="2200906"/>
    <lineage>
        <taxon>Bacteria</taxon>
        <taxon>Pseudomonadati</taxon>
        <taxon>Pseudomonadota</taxon>
        <taxon>Gammaproteobacteria</taxon>
        <taxon>sulfur-oxidizing symbionts</taxon>
    </lineage>
</organism>
<comment type="caution">
    <text evidence="2">The sequence shown here is derived from an EMBL/GenBank/DDBJ whole genome shotgun (WGS) entry which is preliminary data.</text>
</comment>
<evidence type="ECO:0000256" key="1">
    <source>
        <dbReference type="SAM" id="MobiDB-lite"/>
    </source>
</evidence>
<dbReference type="EMBL" id="QFXC01000011">
    <property type="protein sequence ID" value="RDH82468.1"/>
    <property type="molecule type" value="Genomic_DNA"/>
</dbReference>
<gene>
    <name evidence="2" type="ORF">DIZ80_09255</name>
</gene>
<feature type="region of interest" description="Disordered" evidence="1">
    <location>
        <begin position="1"/>
        <end position="20"/>
    </location>
</feature>
<evidence type="ECO:0000313" key="3">
    <source>
        <dbReference type="Proteomes" id="UP000254266"/>
    </source>
</evidence>